<sequence>MVLLTENAYYVSRYAHGLLRDFLVVLTNIPNQPRLNEIKNDALDVAEEVTKFMKTDPEDPLWISLLGCLESSDRAHI</sequence>
<proteinExistence type="predicted"/>
<evidence type="ECO:0000313" key="1">
    <source>
        <dbReference type="EMBL" id="RJE16661.1"/>
    </source>
</evidence>
<gene>
    <name evidence="1" type="ORF">PHISCL_11002</name>
</gene>
<dbReference type="OrthoDB" id="338531at2759"/>
<protein>
    <submittedName>
        <fullName evidence="1">Complex subunit Rsc9</fullName>
    </submittedName>
</protein>
<reference evidence="2" key="1">
    <citation type="submission" date="2017-02" db="EMBL/GenBank/DDBJ databases">
        <authorList>
            <person name="Tafer H."/>
            <person name="Lopandic K."/>
        </authorList>
    </citation>
    <scope>NUCLEOTIDE SEQUENCE [LARGE SCALE GENOMIC DNA]</scope>
    <source>
        <strain evidence="2">CBS 366.77</strain>
    </source>
</reference>
<comment type="caution">
    <text evidence="1">The sequence shown here is derived from an EMBL/GenBank/DDBJ whole genome shotgun (WGS) entry which is preliminary data.</text>
</comment>
<accession>A0A3A2ZHD1</accession>
<keyword evidence="2" id="KW-1185">Reference proteome</keyword>
<organism evidence="1 2">
    <name type="scientific">Aspergillus sclerotialis</name>
    <dbReference type="NCBI Taxonomy" id="2070753"/>
    <lineage>
        <taxon>Eukaryota</taxon>
        <taxon>Fungi</taxon>
        <taxon>Dikarya</taxon>
        <taxon>Ascomycota</taxon>
        <taxon>Pezizomycotina</taxon>
        <taxon>Eurotiomycetes</taxon>
        <taxon>Eurotiomycetidae</taxon>
        <taxon>Eurotiales</taxon>
        <taxon>Aspergillaceae</taxon>
        <taxon>Aspergillus</taxon>
        <taxon>Aspergillus subgen. Polypaecilum</taxon>
    </lineage>
</organism>
<feature type="non-terminal residue" evidence="1">
    <location>
        <position position="77"/>
    </location>
</feature>
<dbReference type="AlphaFoldDB" id="A0A3A2ZHD1"/>
<evidence type="ECO:0000313" key="2">
    <source>
        <dbReference type="Proteomes" id="UP000266188"/>
    </source>
</evidence>
<dbReference type="Proteomes" id="UP000266188">
    <property type="component" value="Unassembled WGS sequence"/>
</dbReference>
<dbReference type="EMBL" id="MVGC01003346">
    <property type="protein sequence ID" value="RJE16661.1"/>
    <property type="molecule type" value="Genomic_DNA"/>
</dbReference>
<name>A0A3A2ZHD1_9EURO</name>
<dbReference type="STRING" id="2070753.A0A3A2ZHD1"/>